<dbReference type="EMBL" id="JADMKS010000002">
    <property type="protein sequence ID" value="MBF6636189.1"/>
    <property type="molecule type" value="Genomic_DNA"/>
</dbReference>
<reference evidence="2" key="2">
    <citation type="submission" date="2022-09" db="EMBL/GenBank/DDBJ databases">
        <title>Rouxiella aceris sp. nov., isolated from tree sap and emended description of the genus Rhouxiella.</title>
        <authorList>
            <person name="Kim I.S."/>
        </authorList>
    </citation>
    <scope>NUCLEOTIDE SEQUENCE</scope>
    <source>
        <strain evidence="2">SAP-2</strain>
    </source>
</reference>
<sequence>MTNITETPKWEQSIKQIQRSEKVVGGRGGVANIQAEQLAARTQYLKSQMDSLADSREFTFYITTADPDGTIAGLAGTTQGQLFRVTQGMEADEAFIYYVNTNGTALPVSSFISAMGIKRLLPQYNQQPSMVAGFIDEDGYIPLWFTNGDLDVRGVGQNTINFIFENSELFAEVKGYAKKYNFSGVMVALAVDDNGNVATWLNDGDFDARGVGPNIIKILSDALPFQKAGIEVSAPVSSGKSLWRWRAKKAKLDTGAAAYAKAAFTGDSWTEYPGIAQALADIIFGNYAKAGDGMLQFGVDKGGPSGSKGQQMNGITLESAGWAAYDASVIPYTDPLYGCGADGMAIYTSGPNATLRYGNLTTTAITINYWDLAGKFRYRTDDNAWTTVTGGGTNAAKSVVISGLSLGVHSIEIDTTPNDSGGVVSLLSLASKGTGNGVEVTKLGNGGIRADGYKKVLPYIPFTAQQLDVDLLFMIIGTNDARASISFELFETSLDEWVNAWQKASPDTGIVLIVPSQGNATYNIPLTSIRDATLRIAKKYNVEWFDFSAFMPDSWGKSNSLGMYYDSLHLNAVGCSHLATLLHKNFI</sequence>
<gene>
    <name evidence="2" type="ORF">ITX54_05860</name>
</gene>
<dbReference type="InterPro" id="IPR036514">
    <property type="entry name" value="SGNH_hydro_sf"/>
</dbReference>
<organism evidence="2 3">
    <name type="scientific">Rouxiella silvae</name>
    <dbReference type="NCBI Taxonomy" id="1646373"/>
    <lineage>
        <taxon>Bacteria</taxon>
        <taxon>Pseudomonadati</taxon>
        <taxon>Pseudomonadota</taxon>
        <taxon>Gammaproteobacteria</taxon>
        <taxon>Enterobacterales</taxon>
        <taxon>Yersiniaceae</taxon>
        <taxon>Rouxiella</taxon>
    </lineage>
</organism>
<dbReference type="Gene3D" id="2.60.120.1360">
    <property type="match status" value="1"/>
</dbReference>
<dbReference type="SUPFAM" id="SSF52266">
    <property type="entry name" value="SGNH hydrolase"/>
    <property type="match status" value="1"/>
</dbReference>
<accession>A0AA40X0G8</accession>
<evidence type="ECO:0000259" key="1">
    <source>
        <dbReference type="Pfam" id="PF13472"/>
    </source>
</evidence>
<protein>
    <submittedName>
        <fullName evidence="2">SGNH/GDSL hydrolase family protein</fullName>
    </submittedName>
</protein>
<evidence type="ECO:0000313" key="3">
    <source>
        <dbReference type="Proteomes" id="UP000705283"/>
    </source>
</evidence>
<dbReference type="InterPro" id="IPR013830">
    <property type="entry name" value="SGNH_hydro"/>
</dbReference>
<dbReference type="Pfam" id="PF13472">
    <property type="entry name" value="Lipase_GDSL_2"/>
    <property type="match status" value="1"/>
</dbReference>
<evidence type="ECO:0000313" key="2">
    <source>
        <dbReference type="EMBL" id="MBF6636189.1"/>
    </source>
</evidence>
<comment type="caution">
    <text evidence="2">The sequence shown here is derived from an EMBL/GenBank/DDBJ whole genome shotgun (WGS) entry which is preliminary data.</text>
</comment>
<dbReference type="AlphaFoldDB" id="A0AA40X0G8"/>
<feature type="domain" description="SGNH hydrolase-type esterase" evidence="1">
    <location>
        <begin position="437"/>
        <end position="574"/>
    </location>
</feature>
<name>A0AA40X0G8_9GAMM</name>
<dbReference type="RefSeq" id="WP_194977649.1">
    <property type="nucleotide sequence ID" value="NZ_JADMKS010000002.1"/>
</dbReference>
<dbReference type="GO" id="GO:0016788">
    <property type="term" value="F:hydrolase activity, acting on ester bonds"/>
    <property type="evidence" value="ECO:0007669"/>
    <property type="project" value="UniProtKB-ARBA"/>
</dbReference>
<dbReference type="Proteomes" id="UP000705283">
    <property type="component" value="Unassembled WGS sequence"/>
</dbReference>
<proteinExistence type="predicted"/>
<dbReference type="Gene3D" id="3.40.50.1110">
    <property type="entry name" value="SGNH hydrolase"/>
    <property type="match status" value="1"/>
</dbReference>
<reference evidence="2" key="1">
    <citation type="submission" date="2020-11" db="EMBL/GenBank/DDBJ databases">
        <authorList>
            <person name="Lee S.D."/>
        </authorList>
    </citation>
    <scope>NUCLEOTIDE SEQUENCE</scope>
    <source>
        <strain evidence="2">SAP-2</strain>
    </source>
</reference>
<keyword evidence="2" id="KW-0378">Hydrolase</keyword>